<reference evidence="1 2" key="1">
    <citation type="journal article" date="2022" name="Plant J.">
        <title>Chromosome-level genome of Camellia lanceoleosa provides a valuable resource for understanding genome evolution and self-incompatibility.</title>
        <authorList>
            <person name="Gong W."/>
            <person name="Xiao S."/>
            <person name="Wang L."/>
            <person name="Liao Z."/>
            <person name="Chang Y."/>
            <person name="Mo W."/>
            <person name="Hu G."/>
            <person name="Li W."/>
            <person name="Zhao G."/>
            <person name="Zhu H."/>
            <person name="Hu X."/>
            <person name="Ji K."/>
            <person name="Xiang X."/>
            <person name="Song Q."/>
            <person name="Yuan D."/>
            <person name="Jin S."/>
            <person name="Zhang L."/>
        </authorList>
    </citation>
    <scope>NUCLEOTIDE SEQUENCE [LARGE SCALE GENOMIC DNA]</scope>
    <source>
        <strain evidence="1">SQ_2022a</strain>
    </source>
</reference>
<evidence type="ECO:0000313" key="2">
    <source>
        <dbReference type="Proteomes" id="UP001060215"/>
    </source>
</evidence>
<evidence type="ECO:0000313" key="1">
    <source>
        <dbReference type="EMBL" id="KAI8022957.1"/>
    </source>
</evidence>
<proteinExistence type="predicted"/>
<sequence length="238" mass="26477">MEAGGGKQKQRIHEAAIEGGGRQEQKLRKAAVAGDVDTLTEILDGDPNFLDMVKIAMASDDAPHDDVLPIIVTEGDVRSPVPEVDILAPATGVEGHGKDSMVEDIEAEPEPLSLRTRRFDLMTYRPCTHTMALGEMLRFTEFSQRVAEDVLLQERTRHLSHESFMNIRSSAAVLESDARLYDDEATRCVVDSYFDVLSPLFGPFFETDFVNSIVKMGQIDVKIGTFEREVRRVCGSFN</sequence>
<keyword evidence="1" id="KW-0575">Peroxidase</keyword>
<comment type="caution">
    <text evidence="1">The sequence shown here is derived from an EMBL/GenBank/DDBJ whole genome shotgun (WGS) entry which is preliminary data.</text>
</comment>
<dbReference type="Proteomes" id="UP001060215">
    <property type="component" value="Chromosome 6"/>
</dbReference>
<organism evidence="1 2">
    <name type="scientific">Camellia lanceoleosa</name>
    <dbReference type="NCBI Taxonomy" id="1840588"/>
    <lineage>
        <taxon>Eukaryota</taxon>
        <taxon>Viridiplantae</taxon>
        <taxon>Streptophyta</taxon>
        <taxon>Embryophyta</taxon>
        <taxon>Tracheophyta</taxon>
        <taxon>Spermatophyta</taxon>
        <taxon>Magnoliopsida</taxon>
        <taxon>eudicotyledons</taxon>
        <taxon>Gunneridae</taxon>
        <taxon>Pentapetalae</taxon>
        <taxon>asterids</taxon>
        <taxon>Ericales</taxon>
        <taxon>Theaceae</taxon>
        <taxon>Camellia</taxon>
    </lineage>
</organism>
<gene>
    <name evidence="1" type="ORF">LOK49_LG03G02395</name>
</gene>
<accession>A0ACC0ICB6</accession>
<protein>
    <submittedName>
        <fullName evidence="1">Peroxidase 43</fullName>
    </submittedName>
</protein>
<dbReference type="EMBL" id="CM045763">
    <property type="protein sequence ID" value="KAI8022957.1"/>
    <property type="molecule type" value="Genomic_DNA"/>
</dbReference>
<keyword evidence="2" id="KW-1185">Reference proteome</keyword>
<name>A0ACC0ICB6_9ERIC</name>
<keyword evidence="1" id="KW-0560">Oxidoreductase</keyword>